<dbReference type="Gene3D" id="3.40.630.10">
    <property type="entry name" value="Zn peptidases"/>
    <property type="match status" value="1"/>
</dbReference>
<dbReference type="Pfam" id="PF00883">
    <property type="entry name" value="Peptidase_M17"/>
    <property type="match status" value="1"/>
</dbReference>
<feature type="domain" description="Cytosol aminopeptidase" evidence="9">
    <location>
        <begin position="342"/>
        <end position="349"/>
    </location>
</feature>
<evidence type="ECO:0000313" key="11">
    <source>
        <dbReference type="Proteomes" id="UP000188145"/>
    </source>
</evidence>
<keyword evidence="11" id="KW-1185">Reference proteome</keyword>
<organism evidence="10 11">
    <name type="scientific">Tessaracoccus aquimaris</name>
    <dbReference type="NCBI Taxonomy" id="1332264"/>
    <lineage>
        <taxon>Bacteria</taxon>
        <taxon>Bacillati</taxon>
        <taxon>Actinomycetota</taxon>
        <taxon>Actinomycetes</taxon>
        <taxon>Propionibacteriales</taxon>
        <taxon>Propionibacteriaceae</taxon>
        <taxon>Tessaracoccus</taxon>
    </lineage>
</organism>
<dbReference type="AlphaFoldDB" id="A0A1Q2CJX8"/>
<dbReference type="PRINTS" id="PR00481">
    <property type="entry name" value="LAMNOPPTDASE"/>
</dbReference>
<evidence type="ECO:0000256" key="5">
    <source>
        <dbReference type="ARBA" id="ARBA00033172"/>
    </source>
</evidence>
<dbReference type="GO" id="GO:0006508">
    <property type="term" value="P:proteolysis"/>
    <property type="evidence" value="ECO:0007669"/>
    <property type="project" value="UniProtKB-KW"/>
</dbReference>
<name>A0A1Q2CJX8_9ACTN</name>
<gene>
    <name evidence="10" type="ORF">BW730_01340</name>
</gene>
<dbReference type="SUPFAM" id="SSF52949">
    <property type="entry name" value="Macro domain-like"/>
    <property type="match status" value="1"/>
</dbReference>
<dbReference type="PANTHER" id="PTHR11963">
    <property type="entry name" value="LEUCINE AMINOPEPTIDASE-RELATED"/>
    <property type="match status" value="1"/>
</dbReference>
<dbReference type="PROSITE" id="PS00631">
    <property type="entry name" value="CYTOSOL_AP"/>
    <property type="match status" value="1"/>
</dbReference>
<dbReference type="GO" id="GO:0070006">
    <property type="term" value="F:metalloaminopeptidase activity"/>
    <property type="evidence" value="ECO:0007669"/>
    <property type="project" value="InterPro"/>
</dbReference>
<dbReference type="InterPro" id="IPR000819">
    <property type="entry name" value="Peptidase_M17_C"/>
</dbReference>
<dbReference type="GO" id="GO:0005737">
    <property type="term" value="C:cytoplasm"/>
    <property type="evidence" value="ECO:0007669"/>
    <property type="project" value="InterPro"/>
</dbReference>
<evidence type="ECO:0000256" key="3">
    <source>
        <dbReference type="ARBA" id="ARBA00022670"/>
    </source>
</evidence>
<evidence type="ECO:0000256" key="4">
    <source>
        <dbReference type="ARBA" id="ARBA00022801"/>
    </source>
</evidence>
<keyword evidence="2 10" id="KW-0031">Aminopeptidase</keyword>
<reference evidence="11" key="1">
    <citation type="submission" date="2017-02" db="EMBL/GenBank/DDBJ databases">
        <title>Tessaracoccus aquaemaris sp. nov., isolated from the intestine of a Korean rockfish, Sebastes schlegelii, in a marine aquaculture pond.</title>
        <authorList>
            <person name="Tak E.J."/>
            <person name="Bae J.-W."/>
        </authorList>
    </citation>
    <scope>NUCLEOTIDE SEQUENCE [LARGE SCALE GENOMIC DNA]</scope>
    <source>
        <strain evidence="11">NSG39</strain>
    </source>
</reference>
<dbReference type="InterPro" id="IPR008283">
    <property type="entry name" value="Peptidase_M17_N"/>
</dbReference>
<dbReference type="Proteomes" id="UP000188145">
    <property type="component" value="Chromosome"/>
</dbReference>
<evidence type="ECO:0000256" key="6">
    <source>
        <dbReference type="ARBA" id="ARBA00049972"/>
    </source>
</evidence>
<dbReference type="CDD" id="cd00433">
    <property type="entry name" value="Peptidase_M17"/>
    <property type="match status" value="1"/>
</dbReference>
<dbReference type="InterPro" id="IPR011356">
    <property type="entry name" value="Leucine_aapep/pepB"/>
</dbReference>
<evidence type="ECO:0000256" key="7">
    <source>
        <dbReference type="ARBA" id="ARBA00050021"/>
    </source>
</evidence>
<dbReference type="PANTHER" id="PTHR11963:SF23">
    <property type="entry name" value="CYTOSOL AMINOPEPTIDASE"/>
    <property type="match status" value="1"/>
</dbReference>
<dbReference type="InterPro" id="IPR043472">
    <property type="entry name" value="Macro_dom-like"/>
</dbReference>
<dbReference type="SUPFAM" id="SSF53187">
    <property type="entry name" value="Zn-dependent exopeptidases"/>
    <property type="match status" value="1"/>
</dbReference>
<dbReference type="RefSeq" id="WP_077684732.1">
    <property type="nucleotide sequence ID" value="NZ_CP019606.1"/>
</dbReference>
<dbReference type="Pfam" id="PF02789">
    <property type="entry name" value="Peptidase_M17_N"/>
    <property type="match status" value="1"/>
</dbReference>
<comment type="similarity">
    <text evidence="1">Belongs to the peptidase M17 family.</text>
</comment>
<protein>
    <recommendedName>
        <fullName evidence="7">Probable cytosol aminopeptidase</fullName>
    </recommendedName>
    <alternativeName>
        <fullName evidence="8">Leucine aminopeptidase</fullName>
    </alternativeName>
    <alternativeName>
        <fullName evidence="5">Leucyl aminopeptidase</fullName>
    </alternativeName>
</protein>
<proteinExistence type="inferred from homology"/>
<evidence type="ECO:0000256" key="8">
    <source>
        <dbReference type="ARBA" id="ARBA00050061"/>
    </source>
</evidence>
<dbReference type="Gene3D" id="3.40.220.10">
    <property type="entry name" value="Leucine Aminopeptidase, subunit E, domain 1"/>
    <property type="match status" value="1"/>
</dbReference>
<evidence type="ECO:0000256" key="2">
    <source>
        <dbReference type="ARBA" id="ARBA00022438"/>
    </source>
</evidence>
<sequence>MHTAPYPPIALPDRSVEIDVGTLPGVPEETGAVGWLLCDSETAPEALGVTAERLTELAFTAKRGTSLQLAGPKGPIQVLLGAGERAALNAAGVRDAAAVLAREVPQAATLALVLPDGVDTEAAAAAAVEGVVLARYAYRIGKAPDAPALKRLTLLTTHEGRQAAEAGVARGRILVRTAELARDLAGTPGGMLTATRLGDIAVEVGQAAGLEVELFGEKELLELGCGGLLGINLGSVEPPVMVKLVYRPAGEPSGRLTLVGKGITYDSGGLALKPGDEVHATMKNDMTGAGAILAAMTALRDLGCAAQVTGYLMCTDNMPSGSALRLGDIVVMRGGTTVEVINTDAEGRMVMADALVLAREEPVDAIVDIATLTGAALATFGPEIAAMLGTSDDLLDQVRASADRVDELVWELPLVTNYRDQLDSVTADLRNLGGPTAGTITAALFLKEFIGDVPWAHLDIAGPAQASAARGWRNRGTTGFGARLLLDLALNFRIPA</sequence>
<accession>A0A1Q2CJX8</accession>
<dbReference type="GO" id="GO:0030145">
    <property type="term" value="F:manganese ion binding"/>
    <property type="evidence" value="ECO:0007669"/>
    <property type="project" value="InterPro"/>
</dbReference>
<evidence type="ECO:0000313" key="10">
    <source>
        <dbReference type="EMBL" id="AQP46404.1"/>
    </source>
</evidence>
<dbReference type="STRING" id="1332264.BW730_01340"/>
<comment type="function">
    <text evidence="6">Presumably involved in the processing and regular turnover of intracellular proteins. Catalyzes the removal of unsubstituted N-terminal amino acids from various peptides.</text>
</comment>
<dbReference type="KEGG" id="tes:BW730_01340"/>
<dbReference type="EMBL" id="CP019606">
    <property type="protein sequence ID" value="AQP46404.1"/>
    <property type="molecule type" value="Genomic_DNA"/>
</dbReference>
<keyword evidence="3" id="KW-0645">Protease</keyword>
<evidence type="ECO:0000256" key="1">
    <source>
        <dbReference type="ARBA" id="ARBA00009528"/>
    </source>
</evidence>
<keyword evidence="4" id="KW-0378">Hydrolase</keyword>
<dbReference type="OrthoDB" id="9809354at2"/>
<evidence type="ECO:0000259" key="9">
    <source>
        <dbReference type="PROSITE" id="PS00631"/>
    </source>
</evidence>